<dbReference type="InterPro" id="IPR055270">
    <property type="entry name" value="Glyco_tran_10_C"/>
</dbReference>
<dbReference type="PANTHER" id="PTHR11929:SF194">
    <property type="entry name" value="ALPHA-(1,3)-FUCOSYLTRANSFERASE 10"/>
    <property type="match status" value="1"/>
</dbReference>
<protein>
    <recommendedName>
        <fullName evidence="5">Fucosyltransferase C-terminal domain-containing protein</fullName>
    </recommendedName>
</protein>
<evidence type="ECO:0000256" key="4">
    <source>
        <dbReference type="SAM" id="Phobius"/>
    </source>
</evidence>
<evidence type="ECO:0000256" key="3">
    <source>
        <dbReference type="ARBA" id="ARBA00022679"/>
    </source>
</evidence>
<dbReference type="Gene3D" id="3.40.50.11660">
    <property type="entry name" value="Glycosyl transferase family 10, C-terminal domain"/>
    <property type="match status" value="1"/>
</dbReference>
<comment type="similarity">
    <text evidence="1">Belongs to the glycosyltransferase 10 family.</text>
</comment>
<sequence>MVIFNTKKFIIFLCVFIPLLVLLTIFIIRCYCKVENFDSYTKAWAQQLFTDKNLNVSGLEAWPLIVFPNHLTLQMLTNYHNLNLDDIYDKKAEIHIMLDGEPTDIPNTEDYDIIISTKKNLKNSIFLPYYIFHCVEAKLDINHLNFKHTNYSTRKFAVFAYSNCDERFPGVKRRREFYEKFKMRFGNMVSNLGRCYNEDLIEFGTHVDNSEKFKGFRFVIAFENKEIDGYVSEKIINPIFAGCIPVYCGASDVSKYINPKRIINVKDFSSDDKVFERMLEIENNPSLFQEIISQPALTETPSIHNEYSFLLGKGKIFKDMYDKSPNPLRDMMPLKRCVLNKIIFCTFADGRYYSTKRIEKEANNSEYFDEVIGYSPLDLMSNWKHENVGVVHFDLNFLSKAKRGYGYWTWKPYIILKALCENCEDGDILVYADSGCTVEPFMTTKMMGYINAISDKNPILAFSMLFKEKFWSKADIVERVFKNVSTDEKNIALNSNIYQFSSTTIIMRKCTQVLDFVKEWHNIAQEDNHRYIDDSLSLKDDSKLFENRHDQSIFSLLCKKNRQLVKNSTDFQIDSGHNESQRVIFKRKRYKN</sequence>
<dbReference type="Pfam" id="PF00852">
    <property type="entry name" value="Glyco_transf_10"/>
    <property type="match status" value="1"/>
</dbReference>
<reference evidence="6" key="1">
    <citation type="journal article" date="2020" name="Nature">
        <title>Giant virus diversity and host interactions through global metagenomics.</title>
        <authorList>
            <person name="Schulz F."/>
            <person name="Roux S."/>
            <person name="Paez-Espino D."/>
            <person name="Jungbluth S."/>
            <person name="Walsh D.A."/>
            <person name="Denef V.J."/>
            <person name="McMahon K.D."/>
            <person name="Konstantinidis K.T."/>
            <person name="Eloe-Fadrosh E.A."/>
            <person name="Kyrpides N.C."/>
            <person name="Woyke T."/>
        </authorList>
    </citation>
    <scope>NUCLEOTIDE SEQUENCE</scope>
    <source>
        <strain evidence="6">GVMAG-M-3300023179-62</strain>
    </source>
</reference>
<evidence type="ECO:0000259" key="5">
    <source>
        <dbReference type="Pfam" id="PF00852"/>
    </source>
</evidence>
<dbReference type="AlphaFoldDB" id="A0A6C0H2P9"/>
<feature type="domain" description="Fucosyltransferase C-terminal" evidence="5">
    <location>
        <begin position="154"/>
        <end position="290"/>
    </location>
</feature>
<dbReference type="InterPro" id="IPR038577">
    <property type="entry name" value="GT10-like_C_sf"/>
</dbReference>
<keyword evidence="3" id="KW-0808">Transferase</keyword>
<dbReference type="EMBL" id="MN739858">
    <property type="protein sequence ID" value="QHT74831.1"/>
    <property type="molecule type" value="Genomic_DNA"/>
</dbReference>
<keyword evidence="4" id="KW-0472">Membrane</keyword>
<dbReference type="InterPro" id="IPR001503">
    <property type="entry name" value="Glyco_trans_10"/>
</dbReference>
<feature type="transmembrane region" description="Helical" evidence="4">
    <location>
        <begin position="9"/>
        <end position="28"/>
    </location>
</feature>
<name>A0A6C0H2P9_9ZZZZ</name>
<dbReference type="GO" id="GO:0046920">
    <property type="term" value="F:alpha-(1-&gt;3)-fucosyltransferase activity"/>
    <property type="evidence" value="ECO:0007669"/>
    <property type="project" value="TreeGrafter"/>
</dbReference>
<dbReference type="PANTHER" id="PTHR11929">
    <property type="entry name" value="ALPHA- 1,3 -FUCOSYLTRANSFERASE"/>
    <property type="match status" value="1"/>
</dbReference>
<evidence type="ECO:0000313" key="6">
    <source>
        <dbReference type="EMBL" id="QHT74831.1"/>
    </source>
</evidence>
<keyword evidence="4" id="KW-0812">Transmembrane</keyword>
<proteinExistence type="inferred from homology"/>
<evidence type="ECO:0000256" key="1">
    <source>
        <dbReference type="ARBA" id="ARBA00008919"/>
    </source>
</evidence>
<dbReference type="GO" id="GO:0016020">
    <property type="term" value="C:membrane"/>
    <property type="evidence" value="ECO:0007669"/>
    <property type="project" value="InterPro"/>
</dbReference>
<organism evidence="6">
    <name type="scientific">viral metagenome</name>
    <dbReference type="NCBI Taxonomy" id="1070528"/>
    <lineage>
        <taxon>unclassified sequences</taxon>
        <taxon>metagenomes</taxon>
        <taxon>organismal metagenomes</taxon>
    </lineage>
</organism>
<keyword evidence="2" id="KW-0328">Glycosyltransferase</keyword>
<evidence type="ECO:0000256" key="2">
    <source>
        <dbReference type="ARBA" id="ARBA00022676"/>
    </source>
</evidence>
<accession>A0A6C0H2P9</accession>
<dbReference type="SUPFAM" id="SSF53756">
    <property type="entry name" value="UDP-Glycosyltransferase/glycogen phosphorylase"/>
    <property type="match status" value="1"/>
</dbReference>
<keyword evidence="4" id="KW-1133">Transmembrane helix</keyword>